<dbReference type="GeneID" id="68859741"/>
<dbReference type="AlphaFoldDB" id="A0A897NE43"/>
<organism evidence="1 2">
    <name type="scientific">Halapricum desulfuricans</name>
    <dbReference type="NCBI Taxonomy" id="2841257"/>
    <lineage>
        <taxon>Archaea</taxon>
        <taxon>Methanobacteriati</taxon>
        <taxon>Methanobacteriota</taxon>
        <taxon>Stenosarchaea group</taxon>
        <taxon>Halobacteria</taxon>
        <taxon>Halobacteriales</taxon>
        <taxon>Haloarculaceae</taxon>
        <taxon>Halapricum</taxon>
    </lineage>
</organism>
<evidence type="ECO:0000313" key="1">
    <source>
        <dbReference type="EMBL" id="QSG10651.1"/>
    </source>
</evidence>
<dbReference type="EMBL" id="CP064789">
    <property type="protein sequence ID" value="QSG10651.1"/>
    <property type="molecule type" value="Genomic_DNA"/>
</dbReference>
<accession>A0A897NE43</accession>
<dbReference type="RefSeq" id="WP_229110396.1">
    <property type="nucleotide sequence ID" value="NZ_CP064788.1"/>
</dbReference>
<gene>
    <name evidence="1" type="ORF">HSBGL_0210</name>
</gene>
<proteinExistence type="predicted"/>
<sequence>MPVDSAMCPHCGTRLTGDDLEKLEVGSDSIAPMGAGKKSDTLYVCPSCDAILG</sequence>
<protein>
    <submittedName>
        <fullName evidence="1">Uncharacterized protein</fullName>
    </submittedName>
</protein>
<name>A0A897NE43_9EURY</name>
<evidence type="ECO:0000313" key="2">
    <source>
        <dbReference type="Proteomes" id="UP000663305"/>
    </source>
</evidence>
<dbReference type="Proteomes" id="UP000663305">
    <property type="component" value="Chromosome"/>
</dbReference>
<reference evidence="1" key="1">
    <citation type="submission" date="2020-11" db="EMBL/GenBank/DDBJ databases">
        <title>Carbohydrate-dependent, anaerobic sulfur respiration: A novel catabolism in halophilic archaea.</title>
        <authorList>
            <person name="Sorokin D.Y."/>
            <person name="Messina E."/>
            <person name="Smedile F."/>
            <person name="La Cono V."/>
            <person name="Hallsworth J.E."/>
            <person name="Yakimov M.M."/>
        </authorList>
    </citation>
    <scope>NUCLEOTIDE SEQUENCE</scope>
    <source>
        <strain evidence="1">HSR-Bgl</strain>
    </source>
</reference>